<dbReference type="Pfam" id="PF08447">
    <property type="entry name" value="PAS_3"/>
    <property type="match status" value="2"/>
</dbReference>
<dbReference type="InterPro" id="IPR013655">
    <property type="entry name" value="PAS_fold_3"/>
</dbReference>
<dbReference type="eggNOG" id="arCOG02350">
    <property type="taxonomic scope" value="Archaea"/>
</dbReference>
<dbReference type="InterPro" id="IPR000700">
    <property type="entry name" value="PAS-assoc_C"/>
</dbReference>
<dbReference type="PROSITE" id="PS50112">
    <property type="entry name" value="PAS"/>
    <property type="match status" value="1"/>
</dbReference>
<proteinExistence type="predicted"/>
<evidence type="ECO:0000313" key="9">
    <source>
        <dbReference type="EMBL" id="CAJ37941.1"/>
    </source>
</evidence>
<keyword evidence="10" id="KW-1185">Reference proteome</keyword>
<dbReference type="PANTHER" id="PTHR43304">
    <property type="entry name" value="PHYTOCHROME-LIKE PROTEIN CPH1"/>
    <property type="match status" value="1"/>
</dbReference>
<evidence type="ECO:0000259" key="8">
    <source>
        <dbReference type="PROSITE" id="PS50113"/>
    </source>
</evidence>
<feature type="domain" description="PAS" evidence="7">
    <location>
        <begin position="152"/>
        <end position="224"/>
    </location>
</feature>
<dbReference type="Pfam" id="PF02518">
    <property type="entry name" value="HATPase_c"/>
    <property type="match status" value="1"/>
</dbReference>
<dbReference type="RefSeq" id="WP_012034653.1">
    <property type="nucleotide sequence ID" value="NC_009464.1"/>
</dbReference>
<dbReference type="PROSITE" id="PS50113">
    <property type="entry name" value="PAC"/>
    <property type="match status" value="3"/>
</dbReference>
<dbReference type="AlphaFoldDB" id="Q0W102"/>
<dbReference type="Gene3D" id="3.30.450.20">
    <property type="entry name" value="PAS domain"/>
    <property type="match status" value="3"/>
</dbReference>
<dbReference type="InterPro" id="IPR005467">
    <property type="entry name" value="His_kinase_dom"/>
</dbReference>
<accession>Q0W102</accession>
<feature type="domain" description="PAC" evidence="8">
    <location>
        <begin position="95"/>
        <end position="151"/>
    </location>
</feature>
<evidence type="ECO:0000256" key="2">
    <source>
        <dbReference type="ARBA" id="ARBA00012438"/>
    </source>
</evidence>
<dbReference type="SMART" id="SM00086">
    <property type="entry name" value="PAC"/>
    <property type="match status" value="3"/>
</dbReference>
<dbReference type="Proteomes" id="UP000000663">
    <property type="component" value="Chromosome"/>
</dbReference>
<dbReference type="SMART" id="SM00091">
    <property type="entry name" value="PAS"/>
    <property type="match status" value="3"/>
</dbReference>
<dbReference type="GO" id="GO:0004673">
    <property type="term" value="F:protein histidine kinase activity"/>
    <property type="evidence" value="ECO:0007669"/>
    <property type="project" value="UniProtKB-EC"/>
</dbReference>
<evidence type="ECO:0000256" key="3">
    <source>
        <dbReference type="ARBA" id="ARBA00022553"/>
    </source>
</evidence>
<dbReference type="PROSITE" id="PS50109">
    <property type="entry name" value="HIS_KIN"/>
    <property type="match status" value="1"/>
</dbReference>
<feature type="domain" description="PAC" evidence="8">
    <location>
        <begin position="355"/>
        <end position="408"/>
    </location>
</feature>
<keyword evidence="3" id="KW-0597">Phosphoprotein</keyword>
<dbReference type="NCBIfam" id="TIGR00229">
    <property type="entry name" value="sensory_box"/>
    <property type="match status" value="3"/>
</dbReference>
<dbReference type="OrthoDB" id="342253at2157"/>
<dbReference type="EMBL" id="AM114193">
    <property type="protein sequence ID" value="CAJ37941.1"/>
    <property type="molecule type" value="Genomic_DNA"/>
</dbReference>
<feature type="domain" description="PAC" evidence="8">
    <location>
        <begin position="227"/>
        <end position="279"/>
    </location>
</feature>
<evidence type="ECO:0000259" key="7">
    <source>
        <dbReference type="PROSITE" id="PS50112"/>
    </source>
</evidence>
<evidence type="ECO:0000256" key="4">
    <source>
        <dbReference type="ARBA" id="ARBA00022679"/>
    </source>
</evidence>
<dbReference type="eggNOG" id="arCOG06515">
    <property type="taxonomic scope" value="Archaea"/>
</dbReference>
<dbReference type="Gene3D" id="2.10.70.100">
    <property type="match status" value="2"/>
</dbReference>
<evidence type="ECO:0000256" key="5">
    <source>
        <dbReference type="ARBA" id="ARBA00022777"/>
    </source>
</evidence>
<dbReference type="InterPro" id="IPR036890">
    <property type="entry name" value="HATPase_C_sf"/>
</dbReference>
<dbReference type="KEGG" id="rci:RRC194"/>
<dbReference type="GeneID" id="5143167"/>
<dbReference type="InterPro" id="IPR035965">
    <property type="entry name" value="PAS-like_dom_sf"/>
</dbReference>
<dbReference type="InterPro" id="IPR013656">
    <property type="entry name" value="PAS_4"/>
</dbReference>
<sequence length="635" mass="72613">MNGLRDPGNLTEDDFGQNSRPFSRELLQMVMDNIPQRIFWKDRNSVYLGCNKHFAIAAGVGTPDQIVGKTDYDLAWTREEADAFRRDDREVMDNNQPKYHIIEPQLQADGTRSWLDTNKIPLHDRQGNVIGILGTYEDITDRLNLEEKLRLIRERLEKAQQVAHVGNWEVDLVTEEMYWSDETFRIFGFDPETAKPDYDLFISAVHPESRERVVSFINSMMVEHKPSSIDFMIVRPDGSVRYISSHCEIVCDEAGKPVKLFGINQDITDRKKVEIVLKKREADLLFSQKIAHIGTWRWDSATGEHEWSDEFYRILGMEPGIVKPNYNLYLSMIHPGDRERVNDDMWRALEENRPSSLDYRIIRPDGTLRYVHVESVRIILDEGGRPIGNFGTIQDITDRKQVEISLEDAKVQAEMYLDLMGHDINNMNQVAMGFLEIALEVIGSDHPAAEYILKPLESLKNSSRLIQRVKKLQQTREEGLPLREMNVQKTLIDVLQLFSDIPGRQVTILTDIGCDCTVTANDLLRDVFENLIGNSIKHSVGPVTINVRAEQVKLDHVTYCRISVEDNGPGIPDKLKKSIFERFGKGAKKASGRGIGLYLVNSLVELYNGEVWVEDRVPGDYTQGAKFVILLPTRA</sequence>
<dbReference type="EC" id="2.7.13.3" evidence="2"/>
<evidence type="ECO:0000259" key="6">
    <source>
        <dbReference type="PROSITE" id="PS50109"/>
    </source>
</evidence>
<dbReference type="Pfam" id="PF08448">
    <property type="entry name" value="PAS_4"/>
    <property type="match status" value="1"/>
</dbReference>
<dbReference type="InterPro" id="IPR001610">
    <property type="entry name" value="PAC"/>
</dbReference>
<gene>
    <name evidence="9" type="ORF">RRC194</name>
</gene>
<keyword evidence="4" id="KW-0808">Transferase</keyword>
<comment type="catalytic activity">
    <reaction evidence="1">
        <text>ATP + protein L-histidine = ADP + protein N-phospho-L-histidine.</text>
        <dbReference type="EC" id="2.7.13.3"/>
    </reaction>
</comment>
<dbReference type="InterPro" id="IPR000014">
    <property type="entry name" value="PAS"/>
</dbReference>
<dbReference type="SMART" id="SM00387">
    <property type="entry name" value="HATPase_c"/>
    <property type="match status" value="1"/>
</dbReference>
<dbReference type="InterPro" id="IPR003594">
    <property type="entry name" value="HATPase_dom"/>
</dbReference>
<dbReference type="STRING" id="351160.RRC194"/>
<protein>
    <recommendedName>
        <fullName evidence="2">histidine kinase</fullName>
        <ecNumber evidence="2">2.7.13.3</ecNumber>
    </recommendedName>
</protein>
<dbReference type="InterPro" id="IPR052162">
    <property type="entry name" value="Sensor_kinase/Photoreceptor"/>
</dbReference>
<organism evidence="9 10">
    <name type="scientific">Methanocella arvoryzae (strain DSM 22066 / NBRC 105507 / MRE50)</name>
    <dbReference type="NCBI Taxonomy" id="351160"/>
    <lineage>
        <taxon>Archaea</taxon>
        <taxon>Methanobacteriati</taxon>
        <taxon>Methanobacteriota</taxon>
        <taxon>Stenosarchaea group</taxon>
        <taxon>Methanomicrobia</taxon>
        <taxon>Methanocellales</taxon>
        <taxon>Methanocellaceae</taxon>
        <taxon>Methanocella</taxon>
    </lineage>
</organism>
<evidence type="ECO:0000313" key="10">
    <source>
        <dbReference type="Proteomes" id="UP000000663"/>
    </source>
</evidence>
<dbReference type="PANTHER" id="PTHR43304:SF1">
    <property type="entry name" value="PAC DOMAIN-CONTAINING PROTEIN"/>
    <property type="match status" value="1"/>
</dbReference>
<reference evidence="9 10" key="1">
    <citation type="journal article" date="2006" name="Science">
        <title>Genome of rice cluster I archaea -- the key methane producers in the rice rhizosphere.</title>
        <authorList>
            <person name="Erkel C."/>
            <person name="Kube M."/>
            <person name="Reinhardt R."/>
            <person name="Liesack W."/>
        </authorList>
    </citation>
    <scope>NUCLEOTIDE SEQUENCE [LARGE SCALE GENOMIC DNA]</scope>
    <source>
        <strain evidence="10">DSM 22066 / NBRC 105507 / MRE50</strain>
    </source>
</reference>
<name>Q0W102_METAR</name>
<keyword evidence="5 9" id="KW-0418">Kinase</keyword>
<dbReference type="CDD" id="cd00075">
    <property type="entry name" value="HATPase"/>
    <property type="match status" value="1"/>
</dbReference>
<evidence type="ECO:0000256" key="1">
    <source>
        <dbReference type="ARBA" id="ARBA00000085"/>
    </source>
</evidence>
<dbReference type="SUPFAM" id="SSF55785">
    <property type="entry name" value="PYP-like sensor domain (PAS domain)"/>
    <property type="match status" value="3"/>
</dbReference>
<dbReference type="SUPFAM" id="SSF55874">
    <property type="entry name" value="ATPase domain of HSP90 chaperone/DNA topoisomerase II/histidine kinase"/>
    <property type="match status" value="1"/>
</dbReference>
<dbReference type="PRINTS" id="PR00344">
    <property type="entry name" value="BCTRLSENSOR"/>
</dbReference>
<dbReference type="InterPro" id="IPR004358">
    <property type="entry name" value="Sig_transdc_His_kin-like_C"/>
</dbReference>
<dbReference type="Gene3D" id="3.30.565.10">
    <property type="entry name" value="Histidine kinase-like ATPase, C-terminal domain"/>
    <property type="match status" value="1"/>
</dbReference>
<feature type="domain" description="Histidine kinase" evidence="6">
    <location>
        <begin position="419"/>
        <end position="635"/>
    </location>
</feature>
<dbReference type="CDD" id="cd00130">
    <property type="entry name" value="PAS"/>
    <property type="match status" value="2"/>
</dbReference>